<evidence type="ECO:0000256" key="13">
    <source>
        <dbReference type="ARBA" id="ARBA00023125"/>
    </source>
</evidence>
<evidence type="ECO:0000256" key="20">
    <source>
        <dbReference type="PROSITE-ProRule" id="PRU00391"/>
    </source>
</evidence>
<keyword evidence="11" id="KW-0378">Hydrolase</keyword>
<dbReference type="PROSITE" id="PS01242">
    <property type="entry name" value="ZF_FPG_1"/>
    <property type="match status" value="1"/>
</dbReference>
<dbReference type="SMART" id="SM00898">
    <property type="entry name" value="Fapy_DNA_glyco"/>
    <property type="match status" value="1"/>
</dbReference>
<evidence type="ECO:0000256" key="8">
    <source>
        <dbReference type="ARBA" id="ARBA00022723"/>
    </source>
</evidence>
<evidence type="ECO:0000256" key="3">
    <source>
        <dbReference type="ARBA" id="ARBA00009409"/>
    </source>
</evidence>
<organism evidence="23 24">
    <name type="scientific">Cystobacter fuscus</name>
    <dbReference type="NCBI Taxonomy" id="43"/>
    <lineage>
        <taxon>Bacteria</taxon>
        <taxon>Pseudomonadati</taxon>
        <taxon>Myxococcota</taxon>
        <taxon>Myxococcia</taxon>
        <taxon>Myxococcales</taxon>
        <taxon>Cystobacterineae</taxon>
        <taxon>Archangiaceae</taxon>
        <taxon>Cystobacter</taxon>
    </lineage>
</organism>
<dbReference type="EMBL" id="CP022098">
    <property type="protein sequence ID" value="ATB43271.1"/>
    <property type="molecule type" value="Genomic_DNA"/>
</dbReference>
<dbReference type="Proteomes" id="UP000217257">
    <property type="component" value="Chromosome"/>
</dbReference>
<evidence type="ECO:0000256" key="14">
    <source>
        <dbReference type="ARBA" id="ARBA00023204"/>
    </source>
</evidence>
<dbReference type="Pfam" id="PF06827">
    <property type="entry name" value="zf-FPG_IleRS"/>
    <property type="match status" value="1"/>
</dbReference>
<dbReference type="GO" id="GO:0034039">
    <property type="term" value="F:8-oxo-7,8-dihydroguanine DNA N-glycosylase activity"/>
    <property type="evidence" value="ECO:0007669"/>
    <property type="project" value="TreeGrafter"/>
</dbReference>
<evidence type="ECO:0000256" key="7">
    <source>
        <dbReference type="ARBA" id="ARBA00016240"/>
    </source>
</evidence>
<dbReference type="SMART" id="SM01232">
    <property type="entry name" value="H2TH"/>
    <property type="match status" value="1"/>
</dbReference>
<evidence type="ECO:0000313" key="23">
    <source>
        <dbReference type="EMBL" id="ATB43271.1"/>
    </source>
</evidence>
<evidence type="ECO:0000256" key="19">
    <source>
        <dbReference type="ARBA" id="ARBA00044632"/>
    </source>
</evidence>
<dbReference type="InterPro" id="IPR010979">
    <property type="entry name" value="Ribosomal_uS13-like_H2TH"/>
</dbReference>
<reference evidence="23 24" key="1">
    <citation type="submission" date="2017-06" db="EMBL/GenBank/DDBJ databases">
        <title>Sequencing and comparative analysis of myxobacterial genomes.</title>
        <authorList>
            <person name="Rupp O."/>
            <person name="Goesmann A."/>
            <person name="Sogaard-Andersen L."/>
        </authorList>
    </citation>
    <scope>NUCLEOTIDE SEQUENCE [LARGE SCALE GENOMIC DNA]</scope>
    <source>
        <strain evidence="23 24">DSM 52655</strain>
    </source>
</reference>
<dbReference type="GO" id="GO:0003684">
    <property type="term" value="F:damaged DNA binding"/>
    <property type="evidence" value="ECO:0007669"/>
    <property type="project" value="InterPro"/>
</dbReference>
<evidence type="ECO:0000256" key="5">
    <source>
        <dbReference type="ARBA" id="ARBA00012024"/>
    </source>
</evidence>
<dbReference type="InterPro" id="IPR035937">
    <property type="entry name" value="FPG_N"/>
</dbReference>
<comment type="cofactor">
    <cofactor evidence="2">
        <name>Zn(2+)</name>
        <dbReference type="ChEBI" id="CHEBI:29105"/>
    </cofactor>
</comment>
<evidence type="ECO:0000256" key="11">
    <source>
        <dbReference type="ARBA" id="ARBA00022801"/>
    </source>
</evidence>
<evidence type="ECO:0000313" key="24">
    <source>
        <dbReference type="Proteomes" id="UP000217257"/>
    </source>
</evidence>
<protein>
    <recommendedName>
        <fullName evidence="7">Formamidopyrimidine-DNA glycosylase</fullName>
        <ecNumber evidence="5">3.2.2.23</ecNumber>
        <ecNumber evidence="6">4.2.99.18</ecNumber>
    </recommendedName>
    <alternativeName>
        <fullName evidence="18">DNA-(apurinic or apyrimidinic site) lyase MutM</fullName>
    </alternativeName>
</protein>
<dbReference type="Gene3D" id="3.20.190.10">
    <property type="entry name" value="MutM-like, N-terminal"/>
    <property type="match status" value="1"/>
</dbReference>
<evidence type="ECO:0000256" key="10">
    <source>
        <dbReference type="ARBA" id="ARBA00022771"/>
    </source>
</evidence>
<evidence type="ECO:0000256" key="2">
    <source>
        <dbReference type="ARBA" id="ARBA00001947"/>
    </source>
</evidence>
<keyword evidence="8" id="KW-0479">Metal-binding</keyword>
<feature type="domain" description="Formamidopyrimidine-DNA glycosylase catalytic" evidence="22">
    <location>
        <begin position="2"/>
        <end position="115"/>
    </location>
</feature>
<dbReference type="InterPro" id="IPR000214">
    <property type="entry name" value="Znf_DNA_glyclase/AP_lyase"/>
</dbReference>
<name>A0A250JIQ8_9BACT</name>
<dbReference type="PROSITE" id="PS51066">
    <property type="entry name" value="ZF_FPG_2"/>
    <property type="match status" value="1"/>
</dbReference>
<feature type="domain" description="FPG-type" evidence="21">
    <location>
        <begin position="236"/>
        <end position="270"/>
    </location>
</feature>
<keyword evidence="17" id="KW-0326">Glycosidase</keyword>
<dbReference type="InterPro" id="IPR020629">
    <property type="entry name" value="FPG_Glyclase"/>
</dbReference>
<dbReference type="Gene3D" id="1.10.8.50">
    <property type="match status" value="1"/>
</dbReference>
<dbReference type="Pfam" id="PF01149">
    <property type="entry name" value="Fapy_DNA_glyco"/>
    <property type="match status" value="1"/>
</dbReference>
<evidence type="ECO:0000256" key="1">
    <source>
        <dbReference type="ARBA" id="ARBA00001668"/>
    </source>
</evidence>
<gene>
    <name evidence="23" type="ORF">CYFUS_008751</name>
</gene>
<evidence type="ECO:0000256" key="12">
    <source>
        <dbReference type="ARBA" id="ARBA00022833"/>
    </source>
</evidence>
<dbReference type="PROSITE" id="PS51068">
    <property type="entry name" value="FPG_CAT"/>
    <property type="match status" value="1"/>
</dbReference>
<evidence type="ECO:0000256" key="15">
    <source>
        <dbReference type="ARBA" id="ARBA00023239"/>
    </source>
</evidence>
<sequence length="284" mass="31100">MAEVPEVETLVRDLQQAVVGRRLTGAEVLDPAAVRFPSHRELSSRLEGRRVTAARRRAKLMLLSLDDGQVLALHLMLWGNLSLRPLSGTRPEATLVVFGLEGGEELIFSDTLGYARAALGPADELAERLKLSELGPEALADDFTPELLARQLRRRRGPLKTVLLNQRVLAGLGNRDADESLWSAGLHPRRSAASLTPAEVGRLHEAIREVLDEGIRLRGTQRDLFGVQGQARHHRHVFGRTGEPCPRCGAPVRASKLGGRNTHWCPHCQPEQPPGHAPTLPLGP</sequence>
<dbReference type="NCBIfam" id="TIGR00577">
    <property type="entry name" value="fpg"/>
    <property type="match status" value="1"/>
</dbReference>
<dbReference type="EC" id="3.2.2.23" evidence="5"/>
<evidence type="ECO:0000256" key="9">
    <source>
        <dbReference type="ARBA" id="ARBA00022763"/>
    </source>
</evidence>
<evidence type="ECO:0000256" key="4">
    <source>
        <dbReference type="ARBA" id="ARBA00011245"/>
    </source>
</evidence>
<dbReference type="KEGG" id="cfus:CYFUS_008751"/>
<dbReference type="GO" id="GO:0008270">
    <property type="term" value="F:zinc ion binding"/>
    <property type="evidence" value="ECO:0007669"/>
    <property type="project" value="UniProtKB-KW"/>
</dbReference>
<evidence type="ECO:0000256" key="6">
    <source>
        <dbReference type="ARBA" id="ARBA00012720"/>
    </source>
</evidence>
<keyword evidence="10 20" id="KW-0863">Zinc-finger</keyword>
<dbReference type="InterPro" id="IPR015886">
    <property type="entry name" value="H2TH_FPG"/>
</dbReference>
<keyword evidence="16" id="KW-0511">Multifunctional enzyme</keyword>
<evidence type="ECO:0000256" key="17">
    <source>
        <dbReference type="ARBA" id="ARBA00023295"/>
    </source>
</evidence>
<dbReference type="SUPFAM" id="SSF81624">
    <property type="entry name" value="N-terminal domain of MutM-like DNA repair proteins"/>
    <property type="match status" value="1"/>
</dbReference>
<dbReference type="PANTHER" id="PTHR22993:SF9">
    <property type="entry name" value="FORMAMIDOPYRIMIDINE-DNA GLYCOSYLASE"/>
    <property type="match status" value="1"/>
</dbReference>
<comment type="catalytic activity">
    <reaction evidence="19">
        <text>2'-deoxyribonucleotide-(2'-deoxyribose 5'-phosphate)-2'-deoxyribonucleotide-DNA = a 3'-end 2'-deoxyribonucleotide-(2,3-dehydro-2,3-deoxyribose 5'-phosphate)-DNA + a 5'-end 5'-phospho-2'-deoxyribonucleoside-DNA + H(+)</text>
        <dbReference type="Rhea" id="RHEA:66592"/>
        <dbReference type="Rhea" id="RHEA-COMP:13180"/>
        <dbReference type="Rhea" id="RHEA-COMP:16897"/>
        <dbReference type="Rhea" id="RHEA-COMP:17067"/>
        <dbReference type="ChEBI" id="CHEBI:15378"/>
        <dbReference type="ChEBI" id="CHEBI:136412"/>
        <dbReference type="ChEBI" id="CHEBI:157695"/>
        <dbReference type="ChEBI" id="CHEBI:167181"/>
        <dbReference type="EC" id="4.2.99.18"/>
    </reaction>
</comment>
<dbReference type="AlphaFoldDB" id="A0A250JIQ8"/>
<comment type="subunit">
    <text evidence="4">Monomer.</text>
</comment>
<dbReference type="InterPro" id="IPR015887">
    <property type="entry name" value="DNA_glyclase_Znf_dom_DNA_BS"/>
</dbReference>
<keyword evidence="15" id="KW-0456">Lyase</keyword>
<evidence type="ECO:0000256" key="18">
    <source>
        <dbReference type="ARBA" id="ARBA00030638"/>
    </source>
</evidence>
<comment type="catalytic activity">
    <reaction evidence="1">
        <text>Hydrolysis of DNA containing ring-opened 7-methylguanine residues, releasing 2,6-diamino-4-hydroxy-5-(N-methyl)formamidopyrimidine.</text>
        <dbReference type="EC" id="3.2.2.23"/>
    </reaction>
</comment>
<evidence type="ECO:0000259" key="22">
    <source>
        <dbReference type="PROSITE" id="PS51068"/>
    </source>
</evidence>
<dbReference type="NCBIfam" id="NF002211">
    <property type="entry name" value="PRK01103.1"/>
    <property type="match status" value="1"/>
</dbReference>
<keyword evidence="14" id="KW-0234">DNA repair</keyword>
<keyword evidence="9" id="KW-0227">DNA damage</keyword>
<dbReference type="GO" id="GO:0006284">
    <property type="term" value="P:base-excision repair"/>
    <property type="evidence" value="ECO:0007669"/>
    <property type="project" value="InterPro"/>
</dbReference>
<proteinExistence type="inferred from homology"/>
<accession>A0A250JIQ8</accession>
<dbReference type="Pfam" id="PF06831">
    <property type="entry name" value="H2TH"/>
    <property type="match status" value="1"/>
</dbReference>
<dbReference type="SUPFAM" id="SSF46946">
    <property type="entry name" value="S13-like H2TH domain"/>
    <property type="match status" value="1"/>
</dbReference>
<comment type="similarity">
    <text evidence="3">Belongs to the FPG family.</text>
</comment>
<keyword evidence="12" id="KW-0862">Zinc</keyword>
<dbReference type="EC" id="4.2.99.18" evidence="6"/>
<evidence type="ECO:0000259" key="21">
    <source>
        <dbReference type="PROSITE" id="PS51066"/>
    </source>
</evidence>
<dbReference type="InterPro" id="IPR010663">
    <property type="entry name" value="Znf_FPG/IleRS"/>
</dbReference>
<dbReference type="GO" id="GO:0140078">
    <property type="term" value="F:class I DNA-(apurinic or apyrimidinic site) endonuclease activity"/>
    <property type="evidence" value="ECO:0007669"/>
    <property type="project" value="UniProtKB-EC"/>
</dbReference>
<keyword evidence="13" id="KW-0238">DNA-binding</keyword>
<dbReference type="FunFam" id="1.10.8.50:FF:000003">
    <property type="entry name" value="Formamidopyrimidine-DNA glycosylase"/>
    <property type="match status" value="1"/>
</dbReference>
<evidence type="ECO:0000256" key="16">
    <source>
        <dbReference type="ARBA" id="ARBA00023268"/>
    </source>
</evidence>
<dbReference type="RefSeq" id="WP_095990711.1">
    <property type="nucleotide sequence ID" value="NZ_CP022098.1"/>
</dbReference>
<dbReference type="InterPro" id="IPR012319">
    <property type="entry name" value="FPG_cat"/>
</dbReference>
<dbReference type="PANTHER" id="PTHR22993">
    <property type="entry name" value="FORMAMIDOPYRIMIDINE-DNA GLYCOSYLASE"/>
    <property type="match status" value="1"/>
</dbReference>
<dbReference type="SUPFAM" id="SSF57716">
    <property type="entry name" value="Glucocorticoid receptor-like (DNA-binding domain)"/>
    <property type="match status" value="1"/>
</dbReference>